<evidence type="ECO:0000259" key="1">
    <source>
        <dbReference type="PROSITE" id="PS50983"/>
    </source>
</evidence>
<accession>A0A7H1KNN7</accession>
<proteinExistence type="predicted"/>
<dbReference type="Gene3D" id="3.40.50.1980">
    <property type="entry name" value="Nitrogenase molybdenum iron protein domain"/>
    <property type="match status" value="2"/>
</dbReference>
<reference evidence="2" key="1">
    <citation type="submission" date="2020-07" db="EMBL/GenBank/DDBJ databases">
        <title>Unique genomic features of the anaerobic methanotrophic archaea.</title>
        <authorList>
            <person name="Chadwick G.L."/>
            <person name="Skennerton C.T."/>
            <person name="Laso-Perez R."/>
            <person name="Leu A.O."/>
            <person name="Speth D.R."/>
            <person name="Yu H."/>
            <person name="Morgan-Lang C."/>
            <person name="Hatzenpichler R."/>
            <person name="Goudeau D."/>
            <person name="Malmstrom R."/>
            <person name="Brazelton W.J."/>
            <person name="Woyke T."/>
            <person name="Hallam S.J."/>
            <person name="Tyson G.W."/>
            <person name="Wegener G."/>
            <person name="Boetius A."/>
            <person name="Orphan V."/>
        </authorList>
    </citation>
    <scope>NUCLEOTIDE SEQUENCE</scope>
</reference>
<dbReference type="InterPro" id="IPR002491">
    <property type="entry name" value="ABC_transptr_periplasmic_BD"/>
</dbReference>
<dbReference type="InterPro" id="IPR050902">
    <property type="entry name" value="ABC_Transporter_SBP"/>
</dbReference>
<dbReference type="PANTHER" id="PTHR30535:SF34">
    <property type="entry name" value="MOLYBDATE-BINDING PROTEIN MOLA"/>
    <property type="match status" value="1"/>
</dbReference>
<dbReference type="AlphaFoldDB" id="A0A7H1KNN7"/>
<evidence type="ECO:0000313" key="2">
    <source>
        <dbReference type="EMBL" id="QNT35551.1"/>
    </source>
</evidence>
<dbReference type="EMBL" id="MT776525">
    <property type="protein sequence ID" value="QNT35551.1"/>
    <property type="molecule type" value="Genomic_DNA"/>
</dbReference>
<feature type="domain" description="Fe/B12 periplasmic-binding" evidence="1">
    <location>
        <begin position="1"/>
        <end position="248"/>
    </location>
</feature>
<organism evidence="2">
    <name type="scientific">uncultured Methanosarcinales archaeon</name>
    <dbReference type="NCBI Taxonomy" id="183757"/>
    <lineage>
        <taxon>Archaea</taxon>
        <taxon>Methanobacteriati</taxon>
        <taxon>Methanobacteriota</taxon>
        <taxon>Stenosarchaea group</taxon>
        <taxon>Methanomicrobia</taxon>
        <taxon>Methanosarcinales</taxon>
        <taxon>environmental samples</taxon>
    </lineage>
</organism>
<gene>
    <name evidence="2" type="ORF">NCGJLENL_00035</name>
</gene>
<dbReference type="Pfam" id="PF01497">
    <property type="entry name" value="Peripla_BP_2"/>
    <property type="match status" value="1"/>
</dbReference>
<sequence length="286" mass="31975">MVGVPSSLDPDFFPEFGDVTGVGDMPWNPDIEIILAQDPEVVILPSCAGPYGYTADEETKLLEAAGVTVLRFCFNQPETFSKELEKNGYVFGKKEEAEEFIDWHEDIVNPIEEETSEFSDEDRPKVYCEWLPYQSSVADDDIIAAAGGKDIYEGLNGEVSSEDVLYKDPEIIIRPVWQGETGYGLDPGNTVRLEGVRMAIMGRLSTVAAVEEGEVYLISSQLWTYLPSSGCRPFVALCYLAKWFHPEVFSDLEPQAIHQEYLTRFQGLDIDLDEQGVFVYPPLKGS</sequence>
<dbReference type="PANTHER" id="PTHR30535">
    <property type="entry name" value="VITAMIN B12-BINDING PROTEIN"/>
    <property type="match status" value="1"/>
</dbReference>
<protein>
    <recommendedName>
        <fullName evidence="1">Fe/B12 periplasmic-binding domain-containing protein</fullName>
    </recommendedName>
</protein>
<dbReference type="PROSITE" id="PS50983">
    <property type="entry name" value="FE_B12_PBP"/>
    <property type="match status" value="1"/>
</dbReference>
<dbReference type="SUPFAM" id="SSF53807">
    <property type="entry name" value="Helical backbone' metal receptor"/>
    <property type="match status" value="1"/>
</dbReference>
<name>A0A7H1KNN7_9EURY</name>